<evidence type="ECO:0000313" key="2">
    <source>
        <dbReference type="Proteomes" id="UP000005239"/>
    </source>
</evidence>
<reference evidence="2" key="1">
    <citation type="journal article" date="2008" name="Nat. Genet.">
        <title>The Pristionchus pacificus genome provides a unique perspective on nematode lifestyle and parasitism.</title>
        <authorList>
            <person name="Dieterich C."/>
            <person name="Clifton S.W."/>
            <person name="Schuster L.N."/>
            <person name="Chinwalla A."/>
            <person name="Delehaunty K."/>
            <person name="Dinkelacker I."/>
            <person name="Fulton L."/>
            <person name="Fulton R."/>
            <person name="Godfrey J."/>
            <person name="Minx P."/>
            <person name="Mitreva M."/>
            <person name="Roeseler W."/>
            <person name="Tian H."/>
            <person name="Witte H."/>
            <person name="Yang S.P."/>
            <person name="Wilson R.K."/>
            <person name="Sommer R.J."/>
        </authorList>
    </citation>
    <scope>NUCLEOTIDE SEQUENCE [LARGE SCALE GENOMIC DNA]</scope>
    <source>
        <strain evidence="2">PS312</strain>
    </source>
</reference>
<dbReference type="EnsemblMetazoa" id="PPA01658.1">
    <property type="protein sequence ID" value="PPA01658.1"/>
    <property type="gene ID" value="WBGene00091212"/>
</dbReference>
<dbReference type="AlphaFoldDB" id="A0A2A6BRU3"/>
<accession>A0A2A6BRU3</accession>
<protein>
    <submittedName>
        <fullName evidence="1">Uncharacterized protein</fullName>
    </submittedName>
</protein>
<keyword evidence="2" id="KW-1185">Reference proteome</keyword>
<evidence type="ECO:0000313" key="1">
    <source>
        <dbReference type="EnsemblMetazoa" id="PPA01658.1"/>
    </source>
</evidence>
<name>A0A2A6BRU3_PRIPA</name>
<sequence>MTLGYTYGQTCTLLGKELDSKTCAVPSTISRQRAALILLYYNKHTHSRDNNNYNDHHILLCSNFHVYYIGNYDEFISYPPQFETSLLEWETLILAILSYASIFEIYFEHGNEEHFKTPSSTGKYKYSLITGFTKSLRPTEMLSYTITCRAGIWLLESNDKTTGCRSTMHPASQKRKKWRQDNKQ</sequence>
<dbReference type="Proteomes" id="UP000005239">
    <property type="component" value="Unassembled WGS sequence"/>
</dbReference>
<proteinExistence type="predicted"/>
<gene>
    <name evidence="1" type="primary">WBGene00091212</name>
</gene>
<organism evidence="1 2">
    <name type="scientific">Pristionchus pacificus</name>
    <name type="common">Parasitic nematode worm</name>
    <dbReference type="NCBI Taxonomy" id="54126"/>
    <lineage>
        <taxon>Eukaryota</taxon>
        <taxon>Metazoa</taxon>
        <taxon>Ecdysozoa</taxon>
        <taxon>Nematoda</taxon>
        <taxon>Chromadorea</taxon>
        <taxon>Rhabditida</taxon>
        <taxon>Rhabditina</taxon>
        <taxon>Diplogasteromorpha</taxon>
        <taxon>Diplogasteroidea</taxon>
        <taxon>Neodiplogasteridae</taxon>
        <taxon>Pristionchus</taxon>
    </lineage>
</organism>
<accession>A0A8R1Y331</accession>
<reference evidence="1" key="2">
    <citation type="submission" date="2022-06" db="UniProtKB">
        <authorList>
            <consortium name="EnsemblMetazoa"/>
        </authorList>
    </citation>
    <scope>IDENTIFICATION</scope>
    <source>
        <strain evidence="1">PS312</strain>
    </source>
</reference>